<name>A0AAP0G6G2_9ASPA</name>
<dbReference type="GO" id="GO:0004565">
    <property type="term" value="F:beta-galactosidase activity"/>
    <property type="evidence" value="ECO:0007669"/>
    <property type="project" value="UniProtKB-ARBA"/>
</dbReference>
<dbReference type="FunFam" id="3.20.20.80:FF:000020">
    <property type="entry name" value="Beta-glucosidase 12"/>
    <property type="match status" value="1"/>
</dbReference>
<evidence type="ECO:0000256" key="2">
    <source>
        <dbReference type="ARBA" id="ARBA00022729"/>
    </source>
</evidence>
<dbReference type="SUPFAM" id="SSF51445">
    <property type="entry name" value="(Trans)glycosidases"/>
    <property type="match status" value="1"/>
</dbReference>
<dbReference type="GO" id="GO:0033907">
    <property type="term" value="F:beta-D-fucosidase activity"/>
    <property type="evidence" value="ECO:0007669"/>
    <property type="project" value="UniProtKB-ARBA"/>
</dbReference>
<dbReference type="PRINTS" id="PR00131">
    <property type="entry name" value="GLHYDRLASE1"/>
</dbReference>
<dbReference type="AlphaFoldDB" id="A0AAP0G6G2"/>
<proteinExistence type="inferred from homology"/>
<evidence type="ECO:0000256" key="1">
    <source>
        <dbReference type="ARBA" id="ARBA00010838"/>
    </source>
</evidence>
<dbReference type="GO" id="GO:0005975">
    <property type="term" value="P:carbohydrate metabolic process"/>
    <property type="evidence" value="ECO:0007669"/>
    <property type="project" value="InterPro"/>
</dbReference>
<evidence type="ECO:0000256" key="3">
    <source>
        <dbReference type="ARBA" id="ARBA00022801"/>
    </source>
</evidence>
<dbReference type="GO" id="GO:0008422">
    <property type="term" value="F:beta-glucosidase activity"/>
    <property type="evidence" value="ECO:0007669"/>
    <property type="project" value="UniProtKB-ARBA"/>
</dbReference>
<evidence type="ECO:0000313" key="6">
    <source>
        <dbReference type="Proteomes" id="UP001418222"/>
    </source>
</evidence>
<sequence length="424" mass="48335">MHSLGVNSYRFSVSWSRILPRGRFGEVNTEGVSFYNKVLDAILLKGIQPFVTLSHYDIPQELEDRYGAWLSPQIQDDFAYYAEICFEAFGEKVKNWSTFNEPNAMVDHSYKMGLYPRGRCSEPYGSCSSGNSHTEPFIAAHNVILSHAAAVDIYKNKFQEKQGGSIGIVISTTWFEPYMDTPIDRLAADRAKAFQIAWFLDPIVYGAYPPEMSQILGSRLPIFSSIEKRKLKDSLDFIGINHYTSLYAKDCMFYACDLGSFGTSGYVFGVGYKNGVPIGPETAMSNFYVTPHGLEKLVLYVMERYKNVPMIITENGYAQKSGSNLLAEDFVNDEDRVEYFSSYLTSLSKAIRKGADVRGYFIWSVLDNFEWLYGYSMRFGLYHVDYNTMRRTPKLSAKWYRQFLKGPNITNVVSTTLKPTRLLK</sequence>
<keyword evidence="2" id="KW-0732">Signal</keyword>
<dbReference type="PANTHER" id="PTHR10353">
    <property type="entry name" value="GLYCOSYL HYDROLASE"/>
    <property type="match status" value="1"/>
</dbReference>
<dbReference type="Proteomes" id="UP001418222">
    <property type="component" value="Unassembled WGS sequence"/>
</dbReference>
<dbReference type="Pfam" id="PF00232">
    <property type="entry name" value="Glyco_hydro_1"/>
    <property type="match status" value="1"/>
</dbReference>
<protein>
    <submittedName>
        <fullName evidence="5">Beta-glucosidase 18</fullName>
    </submittedName>
</protein>
<organism evidence="5 6">
    <name type="scientific">Platanthera zijinensis</name>
    <dbReference type="NCBI Taxonomy" id="2320716"/>
    <lineage>
        <taxon>Eukaryota</taxon>
        <taxon>Viridiplantae</taxon>
        <taxon>Streptophyta</taxon>
        <taxon>Embryophyta</taxon>
        <taxon>Tracheophyta</taxon>
        <taxon>Spermatophyta</taxon>
        <taxon>Magnoliopsida</taxon>
        <taxon>Liliopsida</taxon>
        <taxon>Asparagales</taxon>
        <taxon>Orchidaceae</taxon>
        <taxon>Orchidoideae</taxon>
        <taxon>Orchideae</taxon>
        <taxon>Orchidinae</taxon>
        <taxon>Platanthera</taxon>
    </lineage>
</organism>
<dbReference type="PANTHER" id="PTHR10353:SF236">
    <property type="entry name" value="BETA-GLUCOSIDASE 18"/>
    <property type="match status" value="1"/>
</dbReference>
<evidence type="ECO:0000313" key="5">
    <source>
        <dbReference type="EMBL" id="KAK8940768.1"/>
    </source>
</evidence>
<evidence type="ECO:0000256" key="4">
    <source>
        <dbReference type="RuleBase" id="RU003690"/>
    </source>
</evidence>
<dbReference type="EMBL" id="JBBWWQ010000008">
    <property type="protein sequence ID" value="KAK8940768.1"/>
    <property type="molecule type" value="Genomic_DNA"/>
</dbReference>
<dbReference type="InterPro" id="IPR001360">
    <property type="entry name" value="Glyco_hydro_1"/>
</dbReference>
<gene>
    <name evidence="5" type="primary">BGLU18</name>
    <name evidence="5" type="ORF">KSP39_PZI009789</name>
</gene>
<accession>A0AAP0G6G2</accession>
<dbReference type="InterPro" id="IPR017853">
    <property type="entry name" value="GH"/>
</dbReference>
<comment type="similarity">
    <text evidence="1 4">Belongs to the glycosyl hydrolase 1 family.</text>
</comment>
<dbReference type="Gene3D" id="3.20.20.80">
    <property type="entry name" value="Glycosidases"/>
    <property type="match status" value="1"/>
</dbReference>
<reference evidence="5 6" key="1">
    <citation type="journal article" date="2022" name="Nat. Plants">
        <title>Genomes of leafy and leafless Platanthera orchids illuminate the evolution of mycoheterotrophy.</title>
        <authorList>
            <person name="Li M.H."/>
            <person name="Liu K.W."/>
            <person name="Li Z."/>
            <person name="Lu H.C."/>
            <person name="Ye Q.L."/>
            <person name="Zhang D."/>
            <person name="Wang J.Y."/>
            <person name="Li Y.F."/>
            <person name="Zhong Z.M."/>
            <person name="Liu X."/>
            <person name="Yu X."/>
            <person name="Liu D.K."/>
            <person name="Tu X.D."/>
            <person name="Liu B."/>
            <person name="Hao Y."/>
            <person name="Liao X.Y."/>
            <person name="Jiang Y.T."/>
            <person name="Sun W.H."/>
            <person name="Chen J."/>
            <person name="Chen Y.Q."/>
            <person name="Ai Y."/>
            <person name="Zhai J.W."/>
            <person name="Wu S.S."/>
            <person name="Zhou Z."/>
            <person name="Hsiao Y.Y."/>
            <person name="Wu W.L."/>
            <person name="Chen Y.Y."/>
            <person name="Lin Y.F."/>
            <person name="Hsu J.L."/>
            <person name="Li C.Y."/>
            <person name="Wang Z.W."/>
            <person name="Zhao X."/>
            <person name="Zhong W.Y."/>
            <person name="Ma X.K."/>
            <person name="Ma L."/>
            <person name="Huang J."/>
            <person name="Chen G.Z."/>
            <person name="Huang M.Z."/>
            <person name="Huang L."/>
            <person name="Peng D.H."/>
            <person name="Luo Y.B."/>
            <person name="Zou S.Q."/>
            <person name="Chen S.P."/>
            <person name="Lan S."/>
            <person name="Tsai W.C."/>
            <person name="Van de Peer Y."/>
            <person name="Liu Z.J."/>
        </authorList>
    </citation>
    <scope>NUCLEOTIDE SEQUENCE [LARGE SCALE GENOMIC DNA]</scope>
    <source>
        <strain evidence="5">Lor287</strain>
    </source>
</reference>
<keyword evidence="3" id="KW-0378">Hydrolase</keyword>
<keyword evidence="6" id="KW-1185">Reference proteome</keyword>
<comment type="caution">
    <text evidence="5">The sequence shown here is derived from an EMBL/GenBank/DDBJ whole genome shotgun (WGS) entry which is preliminary data.</text>
</comment>